<dbReference type="GO" id="GO:0000149">
    <property type="term" value="F:SNARE binding"/>
    <property type="evidence" value="ECO:0007669"/>
    <property type="project" value="TreeGrafter"/>
</dbReference>
<keyword evidence="1" id="KW-0175">Coiled coil</keyword>
<organism evidence="3 4">
    <name type="scientific">Elaeis guineensis var. tenera</name>
    <name type="common">Oil palm</name>
    <dbReference type="NCBI Taxonomy" id="51953"/>
    <lineage>
        <taxon>Eukaryota</taxon>
        <taxon>Viridiplantae</taxon>
        <taxon>Streptophyta</taxon>
        <taxon>Embryophyta</taxon>
        <taxon>Tracheophyta</taxon>
        <taxon>Spermatophyta</taxon>
        <taxon>Magnoliopsida</taxon>
        <taxon>Liliopsida</taxon>
        <taxon>Arecaceae</taxon>
        <taxon>Arecoideae</taxon>
        <taxon>Cocoseae</taxon>
        <taxon>Elaeidinae</taxon>
        <taxon>Elaeis</taxon>
    </lineage>
</organism>
<dbReference type="GO" id="GO:0035493">
    <property type="term" value="P:SNARE complex assembly"/>
    <property type="evidence" value="ECO:0007669"/>
    <property type="project" value="TreeGrafter"/>
</dbReference>
<dbReference type="Proteomes" id="UP000504607">
    <property type="component" value="Chromosome 5"/>
</dbReference>
<name>A0A6I9RGQ2_ELAGV</name>
<gene>
    <name evidence="4" type="primary">LOC105046141</name>
</gene>
<dbReference type="KEGG" id="egu:105046141"/>
<dbReference type="InParanoid" id="A0A6I9RGQ2"/>
<reference evidence="4" key="1">
    <citation type="submission" date="2025-08" db="UniProtKB">
        <authorList>
            <consortium name="RefSeq"/>
        </authorList>
    </citation>
    <scope>IDENTIFICATION</scope>
</reference>
<dbReference type="GeneID" id="105046141"/>
<protein>
    <submittedName>
        <fullName evidence="4">UV radiation resistance associated protein isoform X1</fullName>
    </submittedName>
</protein>
<evidence type="ECO:0000256" key="1">
    <source>
        <dbReference type="SAM" id="Coils"/>
    </source>
</evidence>
<evidence type="ECO:0000256" key="2">
    <source>
        <dbReference type="SAM" id="MobiDB-lite"/>
    </source>
</evidence>
<dbReference type="PANTHER" id="PTHR15157">
    <property type="entry name" value="UV RADIATION RESISTANCE-ASSOCIATED GENE PROTEIN"/>
    <property type="match status" value="1"/>
</dbReference>
<evidence type="ECO:0000313" key="4">
    <source>
        <dbReference type="RefSeq" id="XP_010922967.1"/>
    </source>
</evidence>
<feature type="region of interest" description="Disordered" evidence="2">
    <location>
        <begin position="1"/>
        <end position="25"/>
    </location>
</feature>
<dbReference type="RefSeq" id="XP_010922967.1">
    <property type="nucleotide sequence ID" value="XM_010924665.3"/>
</dbReference>
<dbReference type="OrthoDB" id="72772at2759"/>
<dbReference type="PANTHER" id="PTHR15157:SF24">
    <property type="entry name" value="VACUOLAR PROTEIN SORTING 38"/>
    <property type="match status" value="1"/>
</dbReference>
<dbReference type="AlphaFoldDB" id="A0A6I9RGQ2"/>
<keyword evidence="3" id="KW-1185">Reference proteome</keyword>
<evidence type="ECO:0000313" key="3">
    <source>
        <dbReference type="Proteomes" id="UP000504607"/>
    </source>
</evidence>
<sequence length="372" mass="41660">MDSNRASSEQDLSVAGSMAAGSELGPLTLEGIEGVETPKIVDWEDLQQELARLWSLSAALKKAKERKESLAQKLESIIEVRRESLRQTNELEEMRQQVETRKVALGNLSMRTMRTSEDVKNQREQLCLTIRMLLVAGKNLSAAHQQLQEANKLLSGRRGHGHLRNLQKMLRTRQQYMVNQVAALYPVKGLDEQTYREKHNSGDYIASCSPNVSKSPQLSPLTILGLQLTTLPLKKMSFFSDKKEFQSSASVLGYVAHAALLIASYLDVPLRYPLRLGGSRSYIHDYAPSVESISSDLSANPILTGMNAKPTEFPLFLEGQDTTRAAYAIFLLNKDLEQLLNYIGAESLGPRHVLANLKELMRIIQSQEYIDM</sequence>
<proteinExistence type="predicted"/>
<feature type="coiled-coil region" evidence="1">
    <location>
        <begin position="53"/>
        <end position="101"/>
    </location>
</feature>
<dbReference type="GO" id="GO:0000323">
    <property type="term" value="C:lytic vacuole"/>
    <property type="evidence" value="ECO:0007669"/>
    <property type="project" value="TreeGrafter"/>
</dbReference>
<feature type="compositionally biased region" description="Polar residues" evidence="2">
    <location>
        <begin position="1"/>
        <end position="11"/>
    </location>
</feature>
<accession>A0A6I9RGQ2</accession>
<dbReference type="GO" id="GO:0005768">
    <property type="term" value="C:endosome"/>
    <property type="evidence" value="ECO:0007669"/>
    <property type="project" value="TreeGrafter"/>
</dbReference>